<dbReference type="RefSeq" id="WP_089383297.1">
    <property type="nucleotide sequence ID" value="NZ_FZNQ01000001.1"/>
</dbReference>
<accession>A0A238USD2</accession>
<proteinExistence type="predicted"/>
<feature type="region of interest" description="Disordered" evidence="1">
    <location>
        <begin position="71"/>
        <end position="91"/>
    </location>
</feature>
<evidence type="ECO:0000313" key="2">
    <source>
        <dbReference type="EMBL" id="SNR25050.1"/>
    </source>
</evidence>
<name>A0A238USD2_HALVU</name>
<organism evidence="2 3">
    <name type="scientific">Halorubrum vacuolatum</name>
    <name type="common">Natronobacterium vacuolatum</name>
    <dbReference type="NCBI Taxonomy" id="63740"/>
    <lineage>
        <taxon>Archaea</taxon>
        <taxon>Methanobacteriati</taxon>
        <taxon>Methanobacteriota</taxon>
        <taxon>Stenosarchaea group</taxon>
        <taxon>Halobacteria</taxon>
        <taxon>Halobacteriales</taxon>
        <taxon>Haloferacaceae</taxon>
        <taxon>Halorubrum</taxon>
    </lineage>
</organism>
<dbReference type="EMBL" id="FZNQ01000001">
    <property type="protein sequence ID" value="SNR25050.1"/>
    <property type="molecule type" value="Genomic_DNA"/>
</dbReference>
<dbReference type="Proteomes" id="UP000198397">
    <property type="component" value="Unassembled WGS sequence"/>
</dbReference>
<sequence>MSVETDSHGRLYLSSELRQKYGEKFHIVEYDDRLELIPIEEDPLRAVREAAGDAFEGTSVEALKKDALEQAQNEAKADLERATGEAGDASE</sequence>
<evidence type="ECO:0000256" key="1">
    <source>
        <dbReference type="SAM" id="MobiDB-lite"/>
    </source>
</evidence>
<evidence type="ECO:0000313" key="3">
    <source>
        <dbReference type="Proteomes" id="UP000198397"/>
    </source>
</evidence>
<dbReference type="OrthoDB" id="28233at2157"/>
<dbReference type="AlphaFoldDB" id="A0A238USD2"/>
<keyword evidence="3" id="KW-1185">Reference proteome</keyword>
<evidence type="ECO:0008006" key="4">
    <source>
        <dbReference type="Google" id="ProtNLM"/>
    </source>
</evidence>
<gene>
    <name evidence="2" type="ORF">SAMN06264855_101325</name>
</gene>
<reference evidence="2 3" key="1">
    <citation type="submission" date="2017-06" db="EMBL/GenBank/DDBJ databases">
        <authorList>
            <person name="Kim H.J."/>
            <person name="Triplett B.A."/>
        </authorList>
    </citation>
    <scope>NUCLEOTIDE SEQUENCE [LARGE SCALE GENOMIC DNA]</scope>
    <source>
        <strain evidence="2 3">DSM 8800</strain>
    </source>
</reference>
<protein>
    <recommendedName>
        <fullName evidence="4">SpoVT-AbrB domain-containing protein</fullName>
    </recommendedName>
</protein>